<dbReference type="Proteomes" id="UP001283361">
    <property type="component" value="Unassembled WGS sequence"/>
</dbReference>
<dbReference type="Pfam" id="PF16189">
    <property type="entry name" value="Creatinase_N_2"/>
    <property type="match status" value="1"/>
</dbReference>
<dbReference type="CDD" id="cd01085">
    <property type="entry name" value="APP"/>
    <property type="match status" value="1"/>
</dbReference>
<evidence type="ECO:0000256" key="1">
    <source>
        <dbReference type="ARBA" id="ARBA00008766"/>
    </source>
</evidence>
<dbReference type="InterPro" id="IPR050422">
    <property type="entry name" value="X-Pro_aminopeptidase_P"/>
</dbReference>
<feature type="domain" description="Creatinase N-terminal" evidence="5">
    <location>
        <begin position="95"/>
        <end position="214"/>
    </location>
</feature>
<dbReference type="GO" id="GO:0005737">
    <property type="term" value="C:cytoplasm"/>
    <property type="evidence" value="ECO:0007669"/>
    <property type="project" value="UniProtKB-ARBA"/>
</dbReference>
<dbReference type="InterPro" id="IPR032416">
    <property type="entry name" value="Peptidase_M24_C"/>
</dbReference>
<evidence type="ECO:0000259" key="6">
    <source>
        <dbReference type="Pfam" id="PF16188"/>
    </source>
</evidence>
<evidence type="ECO:0000313" key="8">
    <source>
        <dbReference type="Proteomes" id="UP001283361"/>
    </source>
</evidence>
<feature type="domain" description="Peptidase M24 C-terminal" evidence="6">
    <location>
        <begin position="613"/>
        <end position="676"/>
    </location>
</feature>
<evidence type="ECO:0000259" key="4">
    <source>
        <dbReference type="Pfam" id="PF00557"/>
    </source>
</evidence>
<proteinExistence type="inferred from homology"/>
<evidence type="ECO:0000313" key="7">
    <source>
        <dbReference type="EMBL" id="KAK3756252.1"/>
    </source>
</evidence>
<dbReference type="SUPFAM" id="SSF53092">
    <property type="entry name" value="Creatinase/prolidase N-terminal domain"/>
    <property type="match status" value="1"/>
</dbReference>
<dbReference type="GO" id="GO:0070006">
    <property type="term" value="F:metalloaminopeptidase activity"/>
    <property type="evidence" value="ECO:0007669"/>
    <property type="project" value="InterPro"/>
</dbReference>
<dbReference type="Gene3D" id="3.90.230.10">
    <property type="entry name" value="Creatinase/methionine aminopeptidase superfamily"/>
    <property type="match status" value="1"/>
</dbReference>
<keyword evidence="2" id="KW-0479">Metal-binding</keyword>
<evidence type="ECO:0000256" key="3">
    <source>
        <dbReference type="ARBA" id="ARBA00022801"/>
    </source>
</evidence>
<dbReference type="InterPro" id="IPR000587">
    <property type="entry name" value="Creatinase_N"/>
</dbReference>
<dbReference type="Pfam" id="PF16188">
    <property type="entry name" value="Peptidase_M24_C"/>
    <property type="match status" value="1"/>
</dbReference>
<dbReference type="InterPro" id="IPR033740">
    <property type="entry name" value="Pept_M24B"/>
</dbReference>
<evidence type="ECO:0000256" key="2">
    <source>
        <dbReference type="ARBA" id="ARBA00022723"/>
    </source>
</evidence>
<evidence type="ECO:0008006" key="9">
    <source>
        <dbReference type="Google" id="ProtNLM"/>
    </source>
</evidence>
<dbReference type="FunFam" id="3.90.230.10:FF:000004">
    <property type="entry name" value="xaa-Pro aminopeptidase 1 isoform X1"/>
    <property type="match status" value="1"/>
</dbReference>
<dbReference type="PANTHER" id="PTHR43763">
    <property type="entry name" value="XAA-PRO AMINOPEPTIDASE 1"/>
    <property type="match status" value="1"/>
</dbReference>
<dbReference type="Pfam" id="PF00557">
    <property type="entry name" value="Peptidase_M24"/>
    <property type="match status" value="1"/>
</dbReference>
<name>A0AAE0YU29_9GAST</name>
<keyword evidence="8" id="KW-1185">Reference proteome</keyword>
<dbReference type="GO" id="GO:0046872">
    <property type="term" value="F:metal ion binding"/>
    <property type="evidence" value="ECO:0007669"/>
    <property type="project" value="UniProtKB-KW"/>
</dbReference>
<accession>A0AAE0YU29</accession>
<dbReference type="InterPro" id="IPR000994">
    <property type="entry name" value="Pept_M24"/>
</dbReference>
<dbReference type="AlphaFoldDB" id="A0AAE0YU29"/>
<organism evidence="7 8">
    <name type="scientific">Elysia crispata</name>
    <name type="common">lettuce slug</name>
    <dbReference type="NCBI Taxonomy" id="231223"/>
    <lineage>
        <taxon>Eukaryota</taxon>
        <taxon>Metazoa</taxon>
        <taxon>Spiralia</taxon>
        <taxon>Lophotrochozoa</taxon>
        <taxon>Mollusca</taxon>
        <taxon>Gastropoda</taxon>
        <taxon>Heterobranchia</taxon>
        <taxon>Euthyneura</taxon>
        <taxon>Panpulmonata</taxon>
        <taxon>Sacoglossa</taxon>
        <taxon>Placobranchoidea</taxon>
        <taxon>Plakobranchidae</taxon>
        <taxon>Elysia</taxon>
    </lineage>
</organism>
<comment type="similarity">
    <text evidence="1">Belongs to the peptidase M24B family.</text>
</comment>
<dbReference type="InterPro" id="IPR029149">
    <property type="entry name" value="Creatin/AminoP/Spt16_N"/>
</dbReference>
<dbReference type="PANTHER" id="PTHR43763:SF6">
    <property type="entry name" value="XAA-PRO AMINOPEPTIDASE 1"/>
    <property type="match status" value="1"/>
</dbReference>
<sequence length="677" mass="76005">MLRSILTQSNFNHYYTFVVRQRSKETLESSLTPDFEDYLSGFWKIVNLQSRSSATASVHVDFLVSFRKAKSMNKRGILSKLRTLMSSTAHLTHPINAYIIPSADAHQSEYVAECDLRRAFISGFTGSDGTAIVTATEAALWTDGRYFLQAEQQLTADWTLMKAGLPDTPTDAKWLSTVLPVGGRVGCDPTLLSVEKWKPLSKELKSKGHELVCVEENLVDLLWSDRPDRPCNDLIILSEEETGSSWPQKVSDVRAKLAEEKASAIVLTALDEIAWLFNMRGSEIVFNPVFFSFVVITPETVHLFIDLRKATDKVQKHLSGVTFHSYDTVYKFISTLAENEAASKIWISNKSSYAIYSQIPKDKILLQSSPVAAMKSRKTPEEIKGMEQAQLKDAVALCEFFVWLEKTVPSGSVTEVSAADKAEFLRSQQENFVSLSFDTISSIGPDGAIIHYKPNSETDKRVTTDQIYLIDSGAQYREGTTDTTRTIHLGTPSQYEQECFTRVLKGHINLSTVIFPKGLKGHMLDTLARQCLWEVGLDYRHGTGHGVGAFLNVHEGPCGISFRFSPSEIGLEENMIVTDEPGYYEDGKFGIRIENCVKVVKAKTKYNFGGKDYLTFEPITVVPLQKKMIDASMLTEKEIKWLNNYHSKVRDIVGEELLKQGKKSVYQWLLQETEPLG</sequence>
<keyword evidence="3" id="KW-0378">Hydrolase</keyword>
<dbReference type="EMBL" id="JAWDGP010005530">
    <property type="protein sequence ID" value="KAK3756252.1"/>
    <property type="molecule type" value="Genomic_DNA"/>
</dbReference>
<dbReference type="Pfam" id="PF01321">
    <property type="entry name" value="Creatinase_N"/>
    <property type="match status" value="1"/>
</dbReference>
<protein>
    <recommendedName>
        <fullName evidence="9">Xaa-Pro aminopeptidase 1</fullName>
    </recommendedName>
</protein>
<dbReference type="Gene3D" id="3.40.350.10">
    <property type="entry name" value="Creatinase/prolidase N-terminal domain"/>
    <property type="match status" value="2"/>
</dbReference>
<comment type="caution">
    <text evidence="7">The sequence shown here is derived from an EMBL/GenBank/DDBJ whole genome shotgun (WGS) entry which is preliminary data.</text>
</comment>
<feature type="domain" description="Peptidase M24" evidence="4">
    <location>
        <begin position="385"/>
        <end position="599"/>
    </location>
</feature>
<dbReference type="SUPFAM" id="SSF55920">
    <property type="entry name" value="Creatinase/aminopeptidase"/>
    <property type="match status" value="1"/>
</dbReference>
<reference evidence="7" key="1">
    <citation type="journal article" date="2023" name="G3 (Bethesda)">
        <title>A reference genome for the long-term kleptoplast-retaining sea slug Elysia crispata morphotype clarki.</title>
        <authorList>
            <person name="Eastman K.E."/>
            <person name="Pendleton A.L."/>
            <person name="Shaikh M.A."/>
            <person name="Suttiyut T."/>
            <person name="Ogas R."/>
            <person name="Tomko P."/>
            <person name="Gavelis G."/>
            <person name="Widhalm J.R."/>
            <person name="Wisecaver J.H."/>
        </authorList>
    </citation>
    <scope>NUCLEOTIDE SEQUENCE</scope>
    <source>
        <strain evidence="7">ECLA1</strain>
    </source>
</reference>
<dbReference type="InterPro" id="IPR036005">
    <property type="entry name" value="Creatinase/aminopeptidase-like"/>
</dbReference>
<gene>
    <name evidence="7" type="ORF">RRG08_035313</name>
</gene>
<dbReference type="FunFam" id="3.40.350.10:FF:000001">
    <property type="entry name" value="Putative xaa-Pro aminopeptidase 1"/>
    <property type="match status" value="1"/>
</dbReference>
<evidence type="ECO:0000259" key="5">
    <source>
        <dbReference type="Pfam" id="PF01321"/>
    </source>
</evidence>